<dbReference type="PROSITE" id="PS50977">
    <property type="entry name" value="HTH_TETR_2"/>
    <property type="match status" value="1"/>
</dbReference>
<evidence type="ECO:0000256" key="1">
    <source>
        <dbReference type="ARBA" id="ARBA00023125"/>
    </source>
</evidence>
<dbReference type="AlphaFoldDB" id="A0AAJ1MKZ7"/>
<dbReference type="Pfam" id="PF00440">
    <property type="entry name" value="TetR_N"/>
    <property type="match status" value="1"/>
</dbReference>
<dbReference type="PROSITE" id="PS01081">
    <property type="entry name" value="HTH_TETR_1"/>
    <property type="match status" value="1"/>
</dbReference>
<gene>
    <name evidence="4" type="ORF">PQJ61_01070</name>
</gene>
<evidence type="ECO:0000259" key="3">
    <source>
        <dbReference type="PROSITE" id="PS50977"/>
    </source>
</evidence>
<dbReference type="Proteomes" id="UP001221217">
    <property type="component" value="Unassembled WGS sequence"/>
</dbReference>
<dbReference type="InterPro" id="IPR001647">
    <property type="entry name" value="HTH_TetR"/>
</dbReference>
<protein>
    <submittedName>
        <fullName evidence="4">TetR/AcrR family transcriptional regulator</fullName>
    </submittedName>
</protein>
<dbReference type="InterPro" id="IPR009057">
    <property type="entry name" value="Homeodomain-like_sf"/>
</dbReference>
<dbReference type="PANTHER" id="PTHR30328:SF54">
    <property type="entry name" value="HTH-TYPE TRANSCRIPTIONAL REPRESSOR SCO4008"/>
    <property type="match status" value="1"/>
</dbReference>
<reference evidence="4 5" key="1">
    <citation type="submission" date="2022-12" db="EMBL/GenBank/DDBJ databases">
        <title>Metagenome assembled genome from gulf of manar.</title>
        <authorList>
            <person name="Kohli P."/>
            <person name="Pk S."/>
            <person name="Venkata Ramana C."/>
            <person name="Sasikala C."/>
        </authorList>
    </citation>
    <scope>NUCLEOTIDE SEQUENCE [LARGE SCALE GENOMIC DNA]</scope>
    <source>
        <strain evidence="4">JB008</strain>
    </source>
</reference>
<sequence length="207" mass="24057">MKSTFDNLAEYKKQRVINACIQEFGEHGYDTSSMDGIIKRAGISKGGLYGYVSSKKELFLFIVDHAYSKLYEYLKIRVNSETVELQPDLLERLRDVAERAIDFYLEHPDFIYLIVRTSHIPDEGLATEVRGIFDKHFIGLFGDTDDSSLRYPKGRVLELAMWLLQKTRLDFLNEIERETNPAKIKSDFMENWDFYLGVMRDGIYGTP</sequence>
<dbReference type="GO" id="GO:0003677">
    <property type="term" value="F:DNA binding"/>
    <property type="evidence" value="ECO:0007669"/>
    <property type="project" value="UniProtKB-UniRule"/>
</dbReference>
<dbReference type="PANTHER" id="PTHR30328">
    <property type="entry name" value="TRANSCRIPTIONAL REPRESSOR"/>
    <property type="match status" value="1"/>
</dbReference>
<dbReference type="EMBL" id="JAQQAL010000005">
    <property type="protein sequence ID" value="MDC7225335.1"/>
    <property type="molecule type" value="Genomic_DNA"/>
</dbReference>
<dbReference type="InterPro" id="IPR023772">
    <property type="entry name" value="DNA-bd_HTH_TetR-type_CS"/>
</dbReference>
<dbReference type="InterPro" id="IPR050109">
    <property type="entry name" value="HTH-type_TetR-like_transc_reg"/>
</dbReference>
<evidence type="ECO:0000313" key="5">
    <source>
        <dbReference type="Proteomes" id="UP001221217"/>
    </source>
</evidence>
<evidence type="ECO:0000256" key="2">
    <source>
        <dbReference type="PROSITE-ProRule" id="PRU00335"/>
    </source>
</evidence>
<evidence type="ECO:0000313" key="4">
    <source>
        <dbReference type="EMBL" id="MDC7225335.1"/>
    </source>
</evidence>
<feature type="domain" description="HTH tetR-type" evidence="3">
    <location>
        <begin position="10"/>
        <end position="70"/>
    </location>
</feature>
<dbReference type="SUPFAM" id="SSF46689">
    <property type="entry name" value="Homeodomain-like"/>
    <property type="match status" value="1"/>
</dbReference>
<keyword evidence="1 2" id="KW-0238">DNA-binding</keyword>
<proteinExistence type="predicted"/>
<name>A0AAJ1MKZ7_9SPIO</name>
<dbReference type="PRINTS" id="PR00455">
    <property type="entry name" value="HTHTETR"/>
</dbReference>
<feature type="DNA-binding region" description="H-T-H motif" evidence="2">
    <location>
        <begin position="33"/>
        <end position="52"/>
    </location>
</feature>
<accession>A0AAJ1MKZ7</accession>
<dbReference type="Gene3D" id="1.10.357.10">
    <property type="entry name" value="Tetracycline Repressor, domain 2"/>
    <property type="match status" value="1"/>
</dbReference>
<organism evidence="4 5">
    <name type="scientific">Candidatus Thalassospirochaeta sargassi</name>
    <dbReference type="NCBI Taxonomy" id="3119039"/>
    <lineage>
        <taxon>Bacteria</taxon>
        <taxon>Pseudomonadati</taxon>
        <taxon>Spirochaetota</taxon>
        <taxon>Spirochaetia</taxon>
        <taxon>Spirochaetales</taxon>
        <taxon>Spirochaetaceae</taxon>
        <taxon>Candidatus Thalassospirochaeta</taxon>
    </lineage>
</organism>
<comment type="caution">
    <text evidence="4">The sequence shown here is derived from an EMBL/GenBank/DDBJ whole genome shotgun (WGS) entry which is preliminary data.</text>
</comment>